<accession>A0A4Q0MGY3</accession>
<dbReference type="PROSITE" id="PS50005">
    <property type="entry name" value="TPR"/>
    <property type="match status" value="1"/>
</dbReference>
<feature type="repeat" description="TPR" evidence="1">
    <location>
        <begin position="259"/>
        <end position="292"/>
    </location>
</feature>
<evidence type="ECO:0000313" key="3">
    <source>
        <dbReference type="EMBL" id="RXF72259.1"/>
    </source>
</evidence>
<feature type="chain" id="PRO_5020779389" evidence="2">
    <location>
        <begin position="21"/>
        <end position="369"/>
    </location>
</feature>
<dbReference type="AlphaFoldDB" id="A0A4Q0MGY3"/>
<reference evidence="3 4" key="1">
    <citation type="submission" date="2018-12" db="EMBL/GenBank/DDBJ databases">
        <title>The Draft Genome Sequence of the Soil Bacterium Pedobacter tournemirensis R1.</title>
        <authorList>
            <person name="He J."/>
        </authorList>
    </citation>
    <scope>NUCLEOTIDE SEQUENCE [LARGE SCALE GENOMIC DNA]</scope>
    <source>
        <strain evidence="3 4">R1</strain>
    </source>
</reference>
<organism evidence="3 4">
    <name type="scientific">Arcticibacter tournemirensis</name>
    <dbReference type="NCBI Taxonomy" id="699437"/>
    <lineage>
        <taxon>Bacteria</taxon>
        <taxon>Pseudomonadati</taxon>
        <taxon>Bacteroidota</taxon>
        <taxon>Sphingobacteriia</taxon>
        <taxon>Sphingobacteriales</taxon>
        <taxon>Sphingobacteriaceae</taxon>
        <taxon>Arcticibacter</taxon>
    </lineage>
</organism>
<keyword evidence="2" id="KW-0732">Signal</keyword>
<dbReference type="Gene3D" id="1.25.40.10">
    <property type="entry name" value="Tetratricopeptide repeat domain"/>
    <property type="match status" value="2"/>
</dbReference>
<evidence type="ECO:0000256" key="1">
    <source>
        <dbReference type="PROSITE-ProRule" id="PRU00339"/>
    </source>
</evidence>
<dbReference type="InterPro" id="IPR011990">
    <property type="entry name" value="TPR-like_helical_dom_sf"/>
</dbReference>
<keyword evidence="1" id="KW-0802">TPR repeat</keyword>
<name>A0A4Q0MGY3_9SPHI</name>
<dbReference type="SMART" id="SM00028">
    <property type="entry name" value="TPR"/>
    <property type="match status" value="3"/>
</dbReference>
<sequence>MRTRFLFMMLLCCSGGFLSAQSLTKEAMNNFALYTNKGEFSDLEKARKSIDEAYKTRKDSFSYKNNLIRSLVYSSLAFADSTRRLSYKKDPINETLFSLNRLKSPKLNDEHKPELDYVKTQLAKAWLIKANKAITVYNYPEAYKAYLSVDSLNSELFFVKHNLALLSEKMGNISRAINYYEQLVEDRKRSLPDYYLALSNLYESRNSNKSLEVLQEGRRVFPGNKDLLFKEINIYADNGAYNMVENIVLDALKLDPDNSELNYLAGFSYDMTGKKAKAEEYYKRVISLEYNNYEGNYSLGLLYLNWYLNSANNKEVNLNLAKKYLTLAGEINPNSVNVLKSLAILYNSTGDMIELEKVNNKLKQFILIN</sequence>
<feature type="signal peptide" evidence="2">
    <location>
        <begin position="1"/>
        <end position="20"/>
    </location>
</feature>
<evidence type="ECO:0000313" key="4">
    <source>
        <dbReference type="Proteomes" id="UP000290848"/>
    </source>
</evidence>
<dbReference type="InterPro" id="IPR019734">
    <property type="entry name" value="TPR_rpt"/>
</dbReference>
<dbReference type="Proteomes" id="UP000290848">
    <property type="component" value="Unassembled WGS sequence"/>
</dbReference>
<evidence type="ECO:0000256" key="2">
    <source>
        <dbReference type="SAM" id="SignalP"/>
    </source>
</evidence>
<dbReference type="SUPFAM" id="SSF48452">
    <property type="entry name" value="TPR-like"/>
    <property type="match status" value="1"/>
</dbReference>
<dbReference type="Pfam" id="PF13181">
    <property type="entry name" value="TPR_8"/>
    <property type="match status" value="2"/>
</dbReference>
<comment type="caution">
    <text evidence="3">The sequence shown here is derived from an EMBL/GenBank/DDBJ whole genome shotgun (WGS) entry which is preliminary data.</text>
</comment>
<gene>
    <name evidence="3" type="ORF">EKH83_00600</name>
</gene>
<protein>
    <submittedName>
        <fullName evidence="3">Tetratricopeptide repeat protein</fullName>
    </submittedName>
</protein>
<proteinExistence type="predicted"/>
<dbReference type="EMBL" id="RXOC01000001">
    <property type="protein sequence ID" value="RXF72259.1"/>
    <property type="molecule type" value="Genomic_DNA"/>
</dbReference>